<evidence type="ECO:0000313" key="4">
    <source>
        <dbReference type="Proteomes" id="UP000271291"/>
    </source>
</evidence>
<feature type="compositionally biased region" description="Basic and acidic residues" evidence="1">
    <location>
        <begin position="34"/>
        <end position="47"/>
    </location>
</feature>
<dbReference type="Proteomes" id="UP000271291">
    <property type="component" value="Chromosome"/>
</dbReference>
<protein>
    <submittedName>
        <fullName evidence="2">Uncharacterized protein</fullName>
    </submittedName>
</protein>
<feature type="region of interest" description="Disordered" evidence="1">
    <location>
        <begin position="32"/>
        <end position="63"/>
    </location>
</feature>
<dbReference type="EMBL" id="CP034687">
    <property type="protein sequence ID" value="AZS85357.1"/>
    <property type="molecule type" value="Genomic_DNA"/>
</dbReference>
<dbReference type="Proteomes" id="UP000501753">
    <property type="component" value="Chromosome"/>
</dbReference>
<evidence type="ECO:0000256" key="1">
    <source>
        <dbReference type="SAM" id="MobiDB-lite"/>
    </source>
</evidence>
<reference evidence="3 5" key="1">
    <citation type="submission" date="2018-04" db="EMBL/GenBank/DDBJ databases">
        <title>Complete genome sequences of Streptomyces griseoviridis K61 and characterization of antagonistic properties of biological control agents.</title>
        <authorList>
            <person name="Mariita R.M."/>
            <person name="Sello J.K."/>
        </authorList>
    </citation>
    <scope>NUCLEOTIDE SEQUENCE [LARGE SCALE GENOMIC DNA]</scope>
    <source>
        <strain evidence="3 5">K61</strain>
    </source>
</reference>
<proteinExistence type="predicted"/>
<keyword evidence="5" id="KW-1185">Reference proteome</keyword>
<dbReference type="EMBL" id="CP029078">
    <property type="protein sequence ID" value="QCN87791.1"/>
    <property type="molecule type" value="Genomic_DNA"/>
</dbReference>
<reference evidence="2 4" key="2">
    <citation type="submission" date="2018-12" db="EMBL/GenBank/DDBJ databases">
        <title>Streptomyces griseoviridis F1-27 complete genome.</title>
        <authorList>
            <person name="Mariita R.M."/>
            <person name="Sello J.K."/>
        </authorList>
    </citation>
    <scope>NUCLEOTIDE SEQUENCE [LARGE SCALE GENOMIC DNA]</scope>
    <source>
        <strain evidence="2 4">F1-27</strain>
    </source>
</reference>
<name>A0A3S9ZCP6_STRGD</name>
<evidence type="ECO:0000313" key="2">
    <source>
        <dbReference type="EMBL" id="AZS85357.1"/>
    </source>
</evidence>
<accession>A0A3S9ZCP6</accession>
<dbReference type="KEGG" id="sgd:ELQ87_14385"/>
<sequence length="63" mass="6587">MSLSSFFSGIRARRAEQVAQRRDAAMLAAYGRGATDEQARRAGERAARGNTDAAITGSINSGG</sequence>
<organism evidence="2 4">
    <name type="scientific">Streptomyces griseoviridis</name>
    <dbReference type="NCBI Taxonomy" id="45398"/>
    <lineage>
        <taxon>Bacteria</taxon>
        <taxon>Bacillati</taxon>
        <taxon>Actinomycetota</taxon>
        <taxon>Actinomycetes</taxon>
        <taxon>Kitasatosporales</taxon>
        <taxon>Streptomycetaceae</taxon>
        <taxon>Streptomyces</taxon>
    </lineage>
</organism>
<evidence type="ECO:0000313" key="5">
    <source>
        <dbReference type="Proteomes" id="UP000501753"/>
    </source>
</evidence>
<dbReference type="RefSeq" id="WP_127178231.1">
    <property type="nucleotide sequence ID" value="NZ_CP029078.1"/>
</dbReference>
<dbReference type="AlphaFoldDB" id="A0A3S9ZCP6"/>
<gene>
    <name evidence="3" type="ORF">DDJ31_24910</name>
    <name evidence="2" type="ORF">ELQ87_14385</name>
</gene>
<evidence type="ECO:0000313" key="3">
    <source>
        <dbReference type="EMBL" id="QCN87791.1"/>
    </source>
</evidence>